<reference evidence="2 3" key="1">
    <citation type="submission" date="2015-11" db="EMBL/GenBank/DDBJ databases">
        <title>Genomes and virulence difference between two physiological races of Phytophthora nicotianae.</title>
        <authorList>
            <person name="Liu H."/>
            <person name="Ma X."/>
            <person name="Yu H."/>
            <person name="Fang D."/>
            <person name="Li Y."/>
            <person name="Wang X."/>
            <person name="Wang W."/>
            <person name="Dong Y."/>
            <person name="Xiao B."/>
        </authorList>
    </citation>
    <scope>NUCLEOTIDE SEQUENCE [LARGE SCALE GENOMIC DNA]</scope>
    <source>
        <strain evidence="3">race 1</strain>
    </source>
</reference>
<gene>
    <name evidence="2" type="ORF">AM588_10010394</name>
</gene>
<sequence>MGCSSSKDKNDSQGPMTNRYNEANYSNLAANVNNGNFSAPQNGNQPRRSVPAPRNQRNGNLGASQTGNRADSDNCFPELVKFRLDESEVLLTRKVSSGAFGVVWLGHYHGQPWLLSA</sequence>
<organism evidence="2 3">
    <name type="scientific">Phytophthora nicotianae</name>
    <name type="common">Potato buckeye rot agent</name>
    <name type="synonym">Phytophthora parasitica</name>
    <dbReference type="NCBI Taxonomy" id="4792"/>
    <lineage>
        <taxon>Eukaryota</taxon>
        <taxon>Sar</taxon>
        <taxon>Stramenopiles</taxon>
        <taxon>Oomycota</taxon>
        <taxon>Peronosporomycetes</taxon>
        <taxon>Peronosporales</taxon>
        <taxon>Peronosporaceae</taxon>
        <taxon>Phytophthora</taxon>
    </lineage>
</organism>
<feature type="compositionally biased region" description="Basic and acidic residues" evidence="1">
    <location>
        <begin position="1"/>
        <end position="11"/>
    </location>
</feature>
<protein>
    <submittedName>
        <fullName evidence="2">Uncharacterized protein</fullName>
    </submittedName>
</protein>
<comment type="caution">
    <text evidence="2">The sequence shown here is derived from an EMBL/GenBank/DDBJ whole genome shotgun (WGS) entry which is preliminary data.</text>
</comment>
<evidence type="ECO:0000313" key="2">
    <source>
        <dbReference type="EMBL" id="KUF90494.1"/>
    </source>
</evidence>
<feature type="compositionally biased region" description="Polar residues" evidence="1">
    <location>
        <begin position="55"/>
        <end position="69"/>
    </location>
</feature>
<feature type="region of interest" description="Disordered" evidence="1">
    <location>
        <begin position="1"/>
        <end position="73"/>
    </location>
</feature>
<dbReference type="EMBL" id="LNFP01000673">
    <property type="protein sequence ID" value="KUF90494.1"/>
    <property type="molecule type" value="Genomic_DNA"/>
</dbReference>
<proteinExistence type="predicted"/>
<dbReference type="AlphaFoldDB" id="A0A0W8D256"/>
<name>A0A0W8D256_PHYNI</name>
<evidence type="ECO:0000313" key="3">
    <source>
        <dbReference type="Proteomes" id="UP000054636"/>
    </source>
</evidence>
<feature type="compositionally biased region" description="Polar residues" evidence="1">
    <location>
        <begin position="12"/>
        <end position="47"/>
    </location>
</feature>
<accession>A0A0W8D256</accession>
<evidence type="ECO:0000256" key="1">
    <source>
        <dbReference type="SAM" id="MobiDB-lite"/>
    </source>
</evidence>
<dbReference type="Proteomes" id="UP000054636">
    <property type="component" value="Unassembled WGS sequence"/>
</dbReference>